<keyword evidence="9 10" id="KW-0472">Membrane</keyword>
<name>A0ABV4NA88_9VIBR</name>
<keyword evidence="8 11" id="KW-1133">Transmembrane helix</keyword>
<comment type="caution">
    <text evidence="12">The sequence shown here is derived from an EMBL/GenBank/DDBJ whole genome shotgun (WGS) entry which is preliminary data.</text>
</comment>
<comment type="function">
    <text evidence="10">Inner membrane component of the type II secretion system required for the energy-dependent secretion of extracellular factors such as proteases and toxins from the periplasm.</text>
</comment>
<feature type="transmembrane region" description="Helical" evidence="11">
    <location>
        <begin position="21"/>
        <end position="39"/>
    </location>
</feature>
<keyword evidence="4 10" id="KW-1003">Cell membrane</keyword>
<evidence type="ECO:0000256" key="4">
    <source>
        <dbReference type="ARBA" id="ARBA00022475"/>
    </source>
</evidence>
<proteinExistence type="inferred from homology"/>
<gene>
    <name evidence="12" type="ORF">AB4566_07955</name>
</gene>
<dbReference type="RefSeq" id="WP_137373963.1">
    <property type="nucleotide sequence ID" value="NZ_AP025490.1"/>
</dbReference>
<sequence length="163" mass="18842">MKKMIEPLQAWWSSVSQREQRLMIACSLLLVVGLIYWGVLQPLSQRAELAQTRIQSEKQLLAWVTDKADEIVELRGSGGLKASNQPLNQVVSSSIRRYKIDLIRVQPRGEMLQVWINPVSFNQFIDWITYLKEKQGVEVEFMDIDRAESPGVIEINRLQFKRG</sequence>
<dbReference type="Pfam" id="PF04612">
    <property type="entry name" value="T2SSM"/>
    <property type="match status" value="1"/>
</dbReference>
<evidence type="ECO:0000256" key="11">
    <source>
        <dbReference type="SAM" id="Phobius"/>
    </source>
</evidence>
<dbReference type="InterPro" id="IPR023229">
    <property type="entry name" value="T2SS_M_periplasmic_sf"/>
</dbReference>
<comment type="subcellular location">
    <subcellularLocation>
        <location evidence="1">Cell inner membrane</location>
        <topology evidence="1">Single-pass membrane protein</topology>
    </subcellularLocation>
</comment>
<dbReference type="SUPFAM" id="SSF103054">
    <property type="entry name" value="General secretion pathway protein M, EpsM"/>
    <property type="match status" value="1"/>
</dbReference>
<evidence type="ECO:0000256" key="5">
    <source>
        <dbReference type="ARBA" id="ARBA00022519"/>
    </source>
</evidence>
<comment type="similarity">
    <text evidence="2 10">Belongs to the GSP M family.</text>
</comment>
<organism evidence="12 13">
    <name type="scientific">Vibrio gallaecicus</name>
    <dbReference type="NCBI Taxonomy" id="552386"/>
    <lineage>
        <taxon>Bacteria</taxon>
        <taxon>Pseudomonadati</taxon>
        <taxon>Pseudomonadota</taxon>
        <taxon>Gammaproteobacteria</taxon>
        <taxon>Vibrionales</taxon>
        <taxon>Vibrionaceae</taxon>
        <taxon>Vibrio</taxon>
    </lineage>
</organism>
<dbReference type="PIRSF" id="PIRSF006291">
    <property type="entry name" value="GspM"/>
    <property type="match status" value="1"/>
</dbReference>
<evidence type="ECO:0000256" key="8">
    <source>
        <dbReference type="ARBA" id="ARBA00022989"/>
    </source>
</evidence>
<accession>A0ABV4NA88</accession>
<evidence type="ECO:0000256" key="2">
    <source>
        <dbReference type="ARBA" id="ARBA00010637"/>
    </source>
</evidence>
<dbReference type="InterPro" id="IPR007690">
    <property type="entry name" value="T2SS_GspM"/>
</dbReference>
<evidence type="ECO:0000256" key="7">
    <source>
        <dbReference type="ARBA" id="ARBA00022927"/>
    </source>
</evidence>
<dbReference type="Gene3D" id="3.30.1360.100">
    <property type="entry name" value="General secretion pathway protein M, EpsM"/>
    <property type="match status" value="1"/>
</dbReference>
<keyword evidence="5 10" id="KW-0997">Cell inner membrane</keyword>
<keyword evidence="7 10" id="KW-0653">Protein transport</keyword>
<evidence type="ECO:0000256" key="10">
    <source>
        <dbReference type="PIRNR" id="PIRNR006291"/>
    </source>
</evidence>
<dbReference type="Proteomes" id="UP001570417">
    <property type="component" value="Unassembled WGS sequence"/>
</dbReference>
<evidence type="ECO:0000256" key="6">
    <source>
        <dbReference type="ARBA" id="ARBA00022692"/>
    </source>
</evidence>
<keyword evidence="13" id="KW-1185">Reference proteome</keyword>
<dbReference type="EMBL" id="JBFRUW010000022">
    <property type="protein sequence ID" value="MFA0568207.1"/>
    <property type="molecule type" value="Genomic_DNA"/>
</dbReference>
<keyword evidence="6 11" id="KW-0812">Transmembrane</keyword>
<keyword evidence="3 10" id="KW-0813">Transport</keyword>
<evidence type="ECO:0000313" key="13">
    <source>
        <dbReference type="Proteomes" id="UP001570417"/>
    </source>
</evidence>
<evidence type="ECO:0000256" key="1">
    <source>
        <dbReference type="ARBA" id="ARBA00004377"/>
    </source>
</evidence>
<evidence type="ECO:0000256" key="9">
    <source>
        <dbReference type="ARBA" id="ARBA00023136"/>
    </source>
</evidence>
<protein>
    <recommendedName>
        <fullName evidence="10">Type II secretion system protein M</fullName>
        <shortName evidence="10">T2SS protein M</shortName>
    </recommendedName>
    <alternativeName>
        <fullName evidence="10">General secretion pathway protein M</fullName>
    </alternativeName>
</protein>
<evidence type="ECO:0000313" key="12">
    <source>
        <dbReference type="EMBL" id="MFA0568207.1"/>
    </source>
</evidence>
<reference evidence="12 13" key="1">
    <citation type="journal article" date="2024" name="ISME J.">
        <title>Tailless and filamentous prophages are predominant in marine Vibrio.</title>
        <authorList>
            <person name="Steensen K."/>
            <person name="Seneca J."/>
            <person name="Bartlau N."/>
            <person name="Yu X.A."/>
            <person name="Hussain F.A."/>
            <person name="Polz M.F."/>
        </authorList>
    </citation>
    <scope>NUCLEOTIDE SEQUENCE [LARGE SCALE GENOMIC DNA]</scope>
    <source>
        <strain evidence="12 13">10N.222.51.A1</strain>
    </source>
</reference>
<evidence type="ECO:0000256" key="3">
    <source>
        <dbReference type="ARBA" id="ARBA00022448"/>
    </source>
</evidence>